<proteinExistence type="predicted"/>
<dbReference type="SUPFAM" id="SSF56112">
    <property type="entry name" value="Protein kinase-like (PK-like)"/>
    <property type="match status" value="1"/>
</dbReference>
<dbReference type="PROSITE" id="PS50011">
    <property type="entry name" value="PROTEIN_KINASE_DOM"/>
    <property type="match status" value="1"/>
</dbReference>
<dbReference type="GO" id="GO:0005634">
    <property type="term" value="C:nucleus"/>
    <property type="evidence" value="ECO:0007669"/>
    <property type="project" value="TreeGrafter"/>
</dbReference>
<evidence type="ECO:0000256" key="1">
    <source>
        <dbReference type="ARBA" id="ARBA00012513"/>
    </source>
</evidence>
<dbReference type="SMART" id="SM00220">
    <property type="entry name" value="S_TKc"/>
    <property type="match status" value="1"/>
</dbReference>
<evidence type="ECO:0000313" key="12">
    <source>
        <dbReference type="Proteomes" id="UP000825935"/>
    </source>
</evidence>
<dbReference type="GO" id="GO:0005524">
    <property type="term" value="F:ATP binding"/>
    <property type="evidence" value="ECO:0007669"/>
    <property type="project" value="UniProtKB-KW"/>
</dbReference>
<dbReference type="GO" id="GO:0035556">
    <property type="term" value="P:intracellular signal transduction"/>
    <property type="evidence" value="ECO:0007669"/>
    <property type="project" value="TreeGrafter"/>
</dbReference>
<evidence type="ECO:0000256" key="6">
    <source>
        <dbReference type="ARBA" id="ARBA00022840"/>
    </source>
</evidence>
<keyword evidence="3" id="KW-0808">Transferase</keyword>
<dbReference type="GO" id="GO:0072354">
    <property type="term" value="F:histone H3T3 kinase activity"/>
    <property type="evidence" value="ECO:0007669"/>
    <property type="project" value="TreeGrafter"/>
</dbReference>
<evidence type="ECO:0000256" key="4">
    <source>
        <dbReference type="ARBA" id="ARBA00022741"/>
    </source>
</evidence>
<dbReference type="PANTHER" id="PTHR24419">
    <property type="entry name" value="INTERLEUKIN-1 RECEPTOR-ASSOCIATED KINASE"/>
    <property type="match status" value="1"/>
</dbReference>
<dbReference type="Proteomes" id="UP000825935">
    <property type="component" value="Chromosome 21"/>
</dbReference>
<evidence type="ECO:0000256" key="3">
    <source>
        <dbReference type="ARBA" id="ARBA00022679"/>
    </source>
</evidence>
<dbReference type="EC" id="2.7.11.1" evidence="1"/>
<evidence type="ECO:0000256" key="9">
    <source>
        <dbReference type="SAM" id="MobiDB-lite"/>
    </source>
</evidence>
<feature type="compositionally biased region" description="Basic and acidic residues" evidence="9">
    <location>
        <begin position="251"/>
        <end position="264"/>
    </location>
</feature>
<comment type="catalytic activity">
    <reaction evidence="8">
        <text>L-seryl-[protein] + ATP = O-phospho-L-seryl-[protein] + ADP + H(+)</text>
        <dbReference type="Rhea" id="RHEA:17989"/>
        <dbReference type="Rhea" id="RHEA-COMP:9863"/>
        <dbReference type="Rhea" id="RHEA-COMP:11604"/>
        <dbReference type="ChEBI" id="CHEBI:15378"/>
        <dbReference type="ChEBI" id="CHEBI:29999"/>
        <dbReference type="ChEBI" id="CHEBI:30616"/>
        <dbReference type="ChEBI" id="CHEBI:83421"/>
        <dbReference type="ChEBI" id="CHEBI:456216"/>
        <dbReference type="EC" id="2.7.11.1"/>
    </reaction>
</comment>
<dbReference type="GO" id="GO:0005737">
    <property type="term" value="C:cytoplasm"/>
    <property type="evidence" value="ECO:0007669"/>
    <property type="project" value="TreeGrafter"/>
</dbReference>
<reference evidence="11" key="1">
    <citation type="submission" date="2021-08" db="EMBL/GenBank/DDBJ databases">
        <title>WGS assembly of Ceratopteris richardii.</title>
        <authorList>
            <person name="Marchant D.B."/>
            <person name="Chen G."/>
            <person name="Jenkins J."/>
            <person name="Shu S."/>
            <person name="Leebens-Mack J."/>
            <person name="Grimwood J."/>
            <person name="Schmutz J."/>
            <person name="Soltis P."/>
            <person name="Soltis D."/>
            <person name="Chen Z.-H."/>
        </authorList>
    </citation>
    <scope>NUCLEOTIDE SEQUENCE</scope>
    <source>
        <strain evidence="11">Whitten #5841</strain>
        <tissue evidence="11">Leaf</tissue>
    </source>
</reference>
<dbReference type="Pfam" id="PF12330">
    <property type="entry name" value="Haspin_kinase"/>
    <property type="match status" value="1"/>
</dbReference>
<dbReference type="Gene3D" id="3.30.200.20">
    <property type="entry name" value="Phosphorylase Kinase, domain 1"/>
    <property type="match status" value="1"/>
</dbReference>
<evidence type="ECO:0000256" key="2">
    <source>
        <dbReference type="ARBA" id="ARBA00022527"/>
    </source>
</evidence>
<accession>A0A8T2SA51</accession>
<sequence>MADKLLVYRRRPKCIASGEDENENEIENSVARCTRSRKSRFSWVDRSLSSRNINKVKAEVCRESRYNPKQLASPNLHRKKRVEAPADFVLEQKNYFAEVDAFELEEESPSLKDRWLHNVHQGKADASSVRLHRKAILQSVQEDISEDLHNGYPKGNMTLNGDPLSQILRTPFSPKALRNIACKENLHTSEQRSEKYVDETRAVGAVHEISKSETHPDSKVDHEILATTAGSTPIIIISSDDEDEDQLQGNERSRSKESEMHAVIRETSSTPVIRQCNTQLYKNSTKHVHNTGLSTGKRTTRNIAESELSRTQNIELLSESKTSACSDLSLNNIDSSLVKGMKNLDLQDSKDFSSLETLLTKCGQSAPMQLDEAIVQLGDVINVQKLGEGTYGEAFRAGNLVFKIVPMGGDFLVNCEVQKTVGEMHTEMLLMLTLNRLRRQSSCDFKGQRNVCNNFIETKMVKVCQGLYGRTLINAWEEWNVKHESENDHPSVFPKNQLYMLFVLADGGKDLESFHIASFAVARSILTQVTAALAIAEEDCEFEHRDLHWGNILVARTNSPVSGCRLDGMDMQVDTCGVFVHIIDFTLSRLSTGNEILFSNLSDDPLLFDGPKGDTQAETYRKMLSLTDGSWDKRFSQTNAYWIAYLVDTLLTKKKFPCSDQESRALRALKKRLLCYESAKACLWDDFFEIKWNQ</sequence>
<evidence type="ECO:0000259" key="10">
    <source>
        <dbReference type="PROSITE" id="PS50011"/>
    </source>
</evidence>
<dbReference type="InterPro" id="IPR024604">
    <property type="entry name" value="GSG2_C"/>
</dbReference>
<dbReference type="PANTHER" id="PTHR24419:SF18">
    <property type="entry name" value="SERINE_THREONINE-PROTEIN KINASE HASPIN"/>
    <property type="match status" value="1"/>
</dbReference>
<dbReference type="AlphaFoldDB" id="A0A8T2SA51"/>
<comment type="catalytic activity">
    <reaction evidence="7">
        <text>L-threonyl-[protein] + ATP = O-phospho-L-threonyl-[protein] + ADP + H(+)</text>
        <dbReference type="Rhea" id="RHEA:46608"/>
        <dbReference type="Rhea" id="RHEA-COMP:11060"/>
        <dbReference type="Rhea" id="RHEA-COMP:11605"/>
        <dbReference type="ChEBI" id="CHEBI:15378"/>
        <dbReference type="ChEBI" id="CHEBI:30013"/>
        <dbReference type="ChEBI" id="CHEBI:30616"/>
        <dbReference type="ChEBI" id="CHEBI:61977"/>
        <dbReference type="ChEBI" id="CHEBI:456216"/>
        <dbReference type="EC" id="2.7.11.1"/>
    </reaction>
</comment>
<keyword evidence="12" id="KW-1185">Reference proteome</keyword>
<evidence type="ECO:0000313" key="11">
    <source>
        <dbReference type="EMBL" id="KAH7314372.1"/>
    </source>
</evidence>
<keyword evidence="4" id="KW-0547">Nucleotide-binding</keyword>
<keyword evidence="2" id="KW-0723">Serine/threonine-protein kinase</keyword>
<gene>
    <name evidence="11" type="ORF">KP509_21G000300</name>
</gene>
<evidence type="ECO:0000256" key="5">
    <source>
        <dbReference type="ARBA" id="ARBA00022777"/>
    </source>
</evidence>
<keyword evidence="5" id="KW-0418">Kinase</keyword>
<comment type="caution">
    <text evidence="11">The sequence shown here is derived from an EMBL/GenBank/DDBJ whole genome shotgun (WGS) entry which is preliminary data.</text>
</comment>
<feature type="domain" description="Protein kinase" evidence="10">
    <location>
        <begin position="380"/>
        <end position="694"/>
    </location>
</feature>
<evidence type="ECO:0000256" key="7">
    <source>
        <dbReference type="ARBA" id="ARBA00047899"/>
    </source>
</evidence>
<dbReference type="InterPro" id="IPR011009">
    <property type="entry name" value="Kinase-like_dom_sf"/>
</dbReference>
<protein>
    <recommendedName>
        <fullName evidence="1">non-specific serine/threonine protein kinase</fullName>
        <ecNumber evidence="1">2.7.11.1</ecNumber>
    </recommendedName>
</protein>
<name>A0A8T2SA51_CERRI</name>
<dbReference type="Gene3D" id="1.10.510.10">
    <property type="entry name" value="Transferase(Phosphotransferase) domain 1"/>
    <property type="match status" value="1"/>
</dbReference>
<dbReference type="OrthoDB" id="21018at2759"/>
<dbReference type="GO" id="GO:0000278">
    <property type="term" value="P:mitotic cell cycle"/>
    <property type="evidence" value="ECO:0007669"/>
    <property type="project" value="TreeGrafter"/>
</dbReference>
<evidence type="ECO:0000256" key="8">
    <source>
        <dbReference type="ARBA" id="ARBA00048679"/>
    </source>
</evidence>
<dbReference type="EMBL" id="CM035426">
    <property type="protein sequence ID" value="KAH7314372.1"/>
    <property type="molecule type" value="Genomic_DNA"/>
</dbReference>
<dbReference type="InterPro" id="IPR000719">
    <property type="entry name" value="Prot_kinase_dom"/>
</dbReference>
<dbReference type="SMART" id="SM01331">
    <property type="entry name" value="DUF3635"/>
    <property type="match status" value="1"/>
</dbReference>
<keyword evidence="6" id="KW-0067">ATP-binding</keyword>
<feature type="region of interest" description="Disordered" evidence="9">
    <location>
        <begin position="240"/>
        <end position="269"/>
    </location>
</feature>
<organism evidence="11 12">
    <name type="scientific">Ceratopteris richardii</name>
    <name type="common">Triangle waterfern</name>
    <dbReference type="NCBI Taxonomy" id="49495"/>
    <lineage>
        <taxon>Eukaryota</taxon>
        <taxon>Viridiplantae</taxon>
        <taxon>Streptophyta</taxon>
        <taxon>Embryophyta</taxon>
        <taxon>Tracheophyta</taxon>
        <taxon>Polypodiopsida</taxon>
        <taxon>Polypodiidae</taxon>
        <taxon>Polypodiales</taxon>
        <taxon>Pteridineae</taxon>
        <taxon>Pteridaceae</taxon>
        <taxon>Parkerioideae</taxon>
        <taxon>Ceratopteris</taxon>
    </lineage>
</organism>